<evidence type="ECO:0000313" key="2">
    <source>
        <dbReference type="Proteomes" id="UP000198583"/>
    </source>
</evidence>
<sequence length="72" mass="8257">MTTAYQDTASTIERLRVEYDDLVRRHADDNGVLPPKQAVEAAELAHLIHLEHAAEADHYRRLSHEHREGRAC</sequence>
<reference evidence="2" key="1">
    <citation type="submission" date="2016-10" db="EMBL/GenBank/DDBJ databases">
        <authorList>
            <person name="Varghese N."/>
            <person name="Submissions S."/>
        </authorList>
    </citation>
    <scope>NUCLEOTIDE SEQUENCE [LARGE SCALE GENOMIC DNA]</scope>
    <source>
        <strain evidence="2">DSM 44232</strain>
    </source>
</reference>
<dbReference type="EMBL" id="FOYL01000018">
    <property type="protein sequence ID" value="SFR29351.1"/>
    <property type="molecule type" value="Genomic_DNA"/>
</dbReference>
<protein>
    <submittedName>
        <fullName evidence="1">Uncharacterized protein</fullName>
    </submittedName>
</protein>
<accession>A0A1I6FHC2</accession>
<dbReference type="Proteomes" id="UP000198583">
    <property type="component" value="Unassembled WGS sequence"/>
</dbReference>
<dbReference type="OrthoDB" id="3700186at2"/>
<keyword evidence="2" id="KW-1185">Reference proteome</keyword>
<proteinExistence type="predicted"/>
<dbReference type="RefSeq" id="WP_093605769.1">
    <property type="nucleotide sequence ID" value="NZ_FOYL01000018.1"/>
</dbReference>
<dbReference type="AlphaFoldDB" id="A0A1I6FHC2"/>
<dbReference type="STRING" id="84724.SAMN04488564_118152"/>
<gene>
    <name evidence="1" type="ORF">SAMN04488564_118152</name>
</gene>
<evidence type="ECO:0000313" key="1">
    <source>
        <dbReference type="EMBL" id="SFR29351.1"/>
    </source>
</evidence>
<organism evidence="1 2">
    <name type="scientific">Lentzea waywayandensis</name>
    <dbReference type="NCBI Taxonomy" id="84724"/>
    <lineage>
        <taxon>Bacteria</taxon>
        <taxon>Bacillati</taxon>
        <taxon>Actinomycetota</taxon>
        <taxon>Actinomycetes</taxon>
        <taxon>Pseudonocardiales</taxon>
        <taxon>Pseudonocardiaceae</taxon>
        <taxon>Lentzea</taxon>
    </lineage>
</organism>
<name>A0A1I6FHC2_9PSEU</name>